<keyword evidence="3" id="KW-0597">Phosphoprotein</keyword>
<dbReference type="GO" id="GO:0044550">
    <property type="term" value="P:secondary metabolite biosynthetic process"/>
    <property type="evidence" value="ECO:0007669"/>
    <property type="project" value="TreeGrafter"/>
</dbReference>
<evidence type="ECO:0000256" key="1">
    <source>
        <dbReference type="ARBA" id="ARBA00001957"/>
    </source>
</evidence>
<dbReference type="InterPro" id="IPR020845">
    <property type="entry name" value="AMP-binding_CS"/>
</dbReference>
<dbReference type="GO" id="GO:0003824">
    <property type="term" value="F:catalytic activity"/>
    <property type="evidence" value="ECO:0007669"/>
    <property type="project" value="InterPro"/>
</dbReference>
<dbReference type="OrthoDB" id="5475787at2"/>
<dbReference type="GO" id="GO:0031177">
    <property type="term" value="F:phosphopantetheine binding"/>
    <property type="evidence" value="ECO:0007669"/>
    <property type="project" value="InterPro"/>
</dbReference>
<dbReference type="Pfam" id="PF00501">
    <property type="entry name" value="AMP-binding"/>
    <property type="match status" value="8"/>
</dbReference>
<dbReference type="InterPro" id="IPR006162">
    <property type="entry name" value="Ppantetheine_attach_site"/>
</dbReference>
<dbReference type="Pfam" id="PF00550">
    <property type="entry name" value="PP-binding"/>
    <property type="match status" value="7"/>
</dbReference>
<dbReference type="InterPro" id="IPR025110">
    <property type="entry name" value="AMP-bd_C"/>
</dbReference>
<dbReference type="CDD" id="cd19540">
    <property type="entry name" value="LCL_NRPS-like"/>
    <property type="match status" value="6"/>
</dbReference>
<feature type="domain" description="Carrier" evidence="5">
    <location>
        <begin position="4041"/>
        <end position="4116"/>
    </location>
</feature>
<evidence type="ECO:0000313" key="6">
    <source>
        <dbReference type="EMBL" id="AWK74177.1"/>
    </source>
</evidence>
<dbReference type="InterPro" id="IPR023213">
    <property type="entry name" value="CAT-like_dom_sf"/>
</dbReference>
<evidence type="ECO:0000256" key="4">
    <source>
        <dbReference type="SAM" id="MobiDB-lite"/>
    </source>
</evidence>
<dbReference type="InterPro" id="IPR009081">
    <property type="entry name" value="PP-bd_ACP"/>
</dbReference>
<dbReference type="InterPro" id="IPR045851">
    <property type="entry name" value="AMP-bd_C_sf"/>
</dbReference>
<feature type="domain" description="Carrier" evidence="5">
    <location>
        <begin position="947"/>
        <end position="1022"/>
    </location>
</feature>
<dbReference type="PROSITE" id="PS50075">
    <property type="entry name" value="CARRIER"/>
    <property type="match status" value="7"/>
</dbReference>
<feature type="domain" description="Carrier" evidence="5">
    <location>
        <begin position="1971"/>
        <end position="2046"/>
    </location>
</feature>
<dbReference type="Gene3D" id="3.40.50.980">
    <property type="match status" value="6"/>
</dbReference>
<dbReference type="InterPro" id="IPR036736">
    <property type="entry name" value="ACP-like_sf"/>
</dbReference>
<comment type="cofactor">
    <cofactor evidence="1">
        <name>pantetheine 4'-phosphate</name>
        <dbReference type="ChEBI" id="CHEBI:47942"/>
    </cofactor>
</comment>
<protein>
    <recommendedName>
        <fullName evidence="5">Carrier domain-containing protein</fullName>
    </recommendedName>
</protein>
<dbReference type="GO" id="GO:0072330">
    <property type="term" value="P:monocarboxylic acid biosynthetic process"/>
    <property type="evidence" value="ECO:0007669"/>
    <property type="project" value="UniProtKB-ARBA"/>
</dbReference>
<evidence type="ECO:0000313" key="7">
    <source>
        <dbReference type="Proteomes" id="UP000245711"/>
    </source>
</evidence>
<dbReference type="FunFam" id="3.40.50.12780:FF:000012">
    <property type="entry name" value="Non-ribosomal peptide synthetase"/>
    <property type="match status" value="1"/>
</dbReference>
<dbReference type="PANTHER" id="PTHR45527:SF1">
    <property type="entry name" value="FATTY ACID SYNTHASE"/>
    <property type="match status" value="1"/>
</dbReference>
<feature type="region of interest" description="Disordered" evidence="4">
    <location>
        <begin position="929"/>
        <end position="949"/>
    </location>
</feature>
<dbReference type="Proteomes" id="UP000245711">
    <property type="component" value="Chromosome"/>
</dbReference>
<feature type="region of interest" description="Disordered" evidence="4">
    <location>
        <begin position="2980"/>
        <end position="3000"/>
    </location>
</feature>
<evidence type="ECO:0000259" key="5">
    <source>
        <dbReference type="PROSITE" id="PS50075"/>
    </source>
</evidence>
<accession>A0A2S2BZX7</accession>
<dbReference type="FunFam" id="1.10.1200.10:FF:000016">
    <property type="entry name" value="Non-ribosomal peptide synthase"/>
    <property type="match status" value="2"/>
</dbReference>
<dbReference type="Gene3D" id="3.30.559.10">
    <property type="entry name" value="Chloramphenicol acetyltransferase-like domain"/>
    <property type="match status" value="7"/>
</dbReference>
<dbReference type="GO" id="GO:0043041">
    <property type="term" value="P:amino acid activation for nonribosomal peptide biosynthetic process"/>
    <property type="evidence" value="ECO:0007669"/>
    <property type="project" value="TreeGrafter"/>
</dbReference>
<dbReference type="FunFam" id="2.30.38.10:FF:000001">
    <property type="entry name" value="Non-ribosomal peptide synthetase PvdI"/>
    <property type="match status" value="2"/>
</dbReference>
<sequence>MRCIADKGVALVSAFPLSRAQQGLWFAQQLDPDVPLNVALYVEVRGPVDVGALTEATTRAARELQSPFVHVVERDGVPSQSFDPFDPNALSYLDLRGSADPEVEARRWMTERYSRRLDPTADLMIASTLLHLGENHFYWNTFAHHLIVDGYGAMTVVERIAELYTHAVRGTEPPEPRALGVRDIFDAEIAYEGSSRAAVDREHWAKRLTELPAPSRLTRREAPPAAVSRIASRTLTRESTELMDELARRSNSSEVPIVVAAFAAFLARMTGNTDIVLSLPVSGRTTAAMRRSAGMVSNLVPVRVAIGAEDDTENVVRRVQLELTGALRHQRYRYEDMLRDLGLEFQSRAAFGPVVNIMAFLHDVTLGDEAGEMHLLSAGPVDDLAVDIYPGVGGGPPRVCFEANPALYEQAEVERLLERFVAYLTDFVGAGADRPVTDLEVLDEAERGVLVPASGPSAAEPTTLAALLTVPEHATHSAIRCGKTDVTYLTLDERSNRLGRRLIERGVGPEDRVAVIASRSVESIVGLWAVAKAGAAFVPIDPGYPAERVTHMLADSAVTLALAVDSGVVPDGVEWMSLLDGDGSAAPITDTDRVRPLHVDHPAYVIYTSGSTGTPKGVVVTHRGLSSHAAALRRHYRVTPESRVLAFASPSFDASIHEMLSAFTAGATLVIAPADVYGGDELTALLRRERITHWTVTPAVPAMTDPDGLDDLQVVAVAGDVCPPEVLTRWAPGRTLLNLYGPTEATVWSTSTAPLAPTDAVTIGAPIHGVSALVLDTRLRPLPVGAVGELYLSGPGIARGYLGQPGRSATRFVANPYGDGRLYCTGDLVRWTPDLTLEFIGRADDQVKIRGHRVEPGEIDAVLRTYPGVDLSVTVAAVGVSGPQLATYVHGRNLEPARMRDHLAQRLPDHLVPSSITVLDSVPLTPAGKVDKAALPTPSPRGTGDRAPRSPIEELLVGAFASETGLATVGIDAHFFALGGNSLGAARLASRSSAVLGRRVTVRDIFDHPTAEALAAHLGAPDTESRPPLVPRTVDTAAPLSAEQRRLWLVNQRNPERDPYVVTFSVDLSGDLDVAAFRTAIDDVVQRHPALRTVFPDDGAGPRQVVRSKDVELADAETAAVFDLTREIPIRMRLRRVAPGQYTMSVVVHHIAIDGLSLPLFVRDVSAAYADRRRGQAPVWEPLPLQYTDYAWWQQDILGDPNDPVSLVRRQLDYWADTLRGLPEVLPLPLDRPRPPSAQILTAGSAEFRVDPELHRRLLALAREHDVTAFMVLHAALAVLLRGLTGTEDIAVGTATGGRPDPALDGIVGMFVGTVVLRTPVAADATFTDLLRTVRRADLEAFTNADVSFDSVVQEVLSTRTTDAHPLFQVMLAYQNSIGPEIQLDGVTARVREQEPHVRAFDLDITVDELPAGDGDPGGLRGVITYPRELFDDGTVNRWAGQLETILAAVASDPTRPVGDIDLLGPADRAALVPASGGAAVPARTLPRLLHDGLNPDGVALRFDGNDMTYPELDQRSNRLAHRLIARGIGPEDLVAVMVPRSAESVVAMWAVAKSGAAFVPIDPGYPAPRITHMLRDSGVDVVLARDASVVPDGIDWIGTADLTGESTAIDDPHRTRVLHLDHPAYVVYTSGSTGMPKGVTVTHRGLAALVAANAEYRNLGRDSRVAHVASPSFDVSVGELLLAFTAGATVVIAPPDTYGDDLTELFRRERVTHFLTTPTVPRLMNPESLADLRVLEVCGEPCPPELVTRWAPDRVLLNSYGPTETTVVCTSAEPLHIGDRITIGTPYAGTSAVVLDERLRPVPVGAVGELYLSGDCLARGYHRQYALTASRFVASAYGSPGSRMYRTGDMVRWTSDHRLEFAGRTDDQVKIRGFRVELGEVDAALASAPGVDTAATVVRTSAAGEPVLASYVHGAELDAQALVEFLRERLPGYMVPASVTVLDEVPLTSSGKLDRKALPAPTPAPVPARAPRGQLEELVAGVVADVLGLPSIDADADFFALGGSSLTATRLVSRLRAALNRRVSVRDVFDAPTVAQLAGRLEDARSAAALPPLVDEPPTGDRGASPLAPAQERLWLHEQMNPGSPDYVVPFAIDLDGPVDVGALAAAVRDVVGRHEPLHSVFEDTASDVVQVARPVDLDLSPIVVASGTLDDALAALGSRGFDLTREVPVRIRIFERAPECYTVAVAAHHIAVDGLSFGPLTRDLMTAYAARRAGREPGWPELPVGYGRFAQWQRSVSATTAPADVAYWSERLQGTPELLELPTDRPRMPAATRTAGRVAFTVDAELHGAVDAVARSCGVTPFMVVHSALALTLAVLSGSEDIAVGTPTSGRPDPALDDLVGMFAGTVVLRTRVDHRQTFTEFLAAVRDTDLEAFAHADLPFDQVVDAVAPVRSATHHPLFQVMLAYQNFGETELLLDDVAVRRRNIESAVSRYDLELSLREMRADDGAAAGLDGDLVYPAELFDSATIARWSELLHHILSTVVADPSRTLGDLEWVTPAEAAALVPSRGPKAPAPQTLPELLAADRTGVAARCGSEELTYRELDARSNGWARRLIAAGVGPGDRVAIMMPRSLDSVIAVWAIARSGAAFVPLDVDQPAERTARILADAGVTTALTLDASLVPGGITPLVLSGTGADPIPVSDDERVRPLSVDHPAYVIYTSGSTGTPKGVVVTHRGLSGHAAALRRFYGATPQSRVLHAASPMFDASIHEMLLAFTTGAVLVIAPPGVFGGDELRELLRRERISHWTSTPAVPATIDPSGLDALEVLAVAGDVCPPELVSRWSTGRRVLNLYGPTETTIWATAAELSGSRITIGGPVDGMSAVVLDTRLRPVPVGVVGELYLSGPGLAQGYVGRPGTTARTFMADPYGGGRMYRTGDLVRWNRFGELEFVGRADSQVKIRGFRVEPGEVDAVLASAPGVHSAVTVTVTRRGELASYVSGGTLESAALRAYVAERLPRYLVPASVTVLDRLPLTVSGKVDRSALPDPELPTSSTRPPQTPLEQVVADAVAEVLGVPEVGADTDFFALGGNSLSATRVVSRLSSVTGVRVGVRHLFDQPTVAGLAALIAEGGDARPPLVARDTDGPAPVAFAQQRLWLLGQLAPGSAAYNVPFAVDLDGALDVEALRWALIDVVERHATLRTVFTVTDTGVVQTVGPPGVELTPVRISEEAVDEAIASLAAEGFDLAVERPVHLALFERAPERYTLAVVLHHVAVDGLSFGPLVRDLTTAYEARLVRQAPSWPALPVQYTDYARWQREVLGDPADPDSLAHRELEYWAGALQDMPTLLPLPTDRTRPGTLQGTAGIAPFAVPAELHRALEELAQQQNSTLFMVMHAALAVLLSKLTGADDFAVGTPTSGRTDPALDDVVGMFVGTVALRSRVDARSTFAQLLASVRETDIAAFAHSEVPFDLVVDALAPARSAGHHPLFQVMLAFENFGDGGADRLPELPGLVVRGREAGTGISRFDLEVSLRDRRTPDGSPAGLDGVFTFPTELFDQHTVEQWVQRLLRILRAVTDRPHADVGAIDVLTADEQRALVGGAEGVAPTVESLAELFAQRVAENPNAVAVTDGDTTLTYGDLDRRSAELAAALSEAGVGPEDVVAVALSRSVDLIAALLAVVRAGGVYLPVDVDYPAERVRYLLSDASPTVLLTSAADAANLPEVSCPVVLLEAAPVSGSRVQGLLNHSQAQGAYLIYTSGSTGEPKGVLVSHANVLWLLANTCREFDFGAGDVWTMFHSHAFDFSVWEMWGALTTGGRLVLVDHDVARSPRDFAELLSREGVTVLNQTPSAFGQLADYDVTDTVRLLIFGGEALDLALVSPWLARHPSVRAVNMFGITETTVHVTHTDLGVGDGRASLGRAIPGMRTYVLDTSLRPVPPGTVGELYVAGPQVSRGYFGRPGLTAQRFVADPFTPGAGMYRTGDLARRRADGELDYLGRADSQVEFHGYRIEPGEIEAALLRHDDVDGAVVVLRSRSIGEQLVAYVVAAAEPAALTRHLRALLPEYMVPGAIIAVPSIPLTHNGKVDRRALPEPDVTADEWQVPHGPIEEVVAGIFAELLGSPEVDIRRSLFELGGNSLIATRVATRVSAVFDTDITVRDLFEAPSVAELAARVEDRAHTGRRRPALLPDPLHGRVPLSPAQQRMWVLNQFDTGAAGYNIPILLRLDGELDTTAFAAAARDLLERHRTLRTVYPSDAEGVHQVLLAADSVPLDLAPVAIPADALDAHVRALVDTGFDVAAAPPVRGRVYRVGADAHVLALVVHHIAADGWSLGTLIRDTAVAYRARLEGRSPEWSPLPVQYSDYSVWQRTMLNDPGREYWLETLADLPEQVTLPVDHPRPTAPSGRGAVHSVELDEALHDGIVALARTGRATTFMVLHAALAVLLSRYSGSRDVPIGTAVAGRTDPQLDDVVGMFAGTLVLRTQIDPSASFAEILAHVHTQDVAAYTHADMPFETLVELLNPARSTSHHPLFQVALSMQRHRPGHFTLPGVDVTPMTPTAHPANFDLQLTATEAAPGARMHLEFGYDAALFDRSTILGFADQLVRLLGSVTADPDQRVGDVDLSSPAERAALAPARGPAAPAPVPLHHILTRGAVLAPGAVAVQDGERSVTYRQLDLQSEGLARELQKLGARPGTTVAWSVPRSTESVVGLWAIAKTGAAPVLVDPDLPSARIHAMLAAAGTTLGVGSATLGDEITWVEPHTHADTSAGAMVRPRVHPDQPAYVVFTSGTTGAPKAVVVTHGGLAALDMDVAQRYAAGPGSRMLHRAAAGFDMALLEILVAGASAATLVVASDAEFAGPALGDLLERERITHACITPTALATIGSRELPHLRMIMLGGERLGTALVDRWAPGRRMINGYGPAEATMYAIATGPLRRGESVPIGEPVPGFEVVVLDERMRPVPVGMPGELYLEGPGLARGYAGQPGLTAERFVASADGRRRYRTGDLVRWKAAGDRHVLEFLGRNDAQVKVRGVRIEPGEIDTAIAGLVDVDFAATVVRTTPTGHDVLTSYVLPRAELDTVVLRRRLAEVLPSYLVPASVVVLDSPPPLSNGKLNVRALPVPDLGTGELEPPNTDTERTVADVFADVLGIEEAGRSTHFFDTGGNSLLATQLTARLTDAVGVPVPLRTLFAHPTVAELAGALDTAVPAPGLRPALGARPRPDRIPLSRSQYRMWGWNRRNPESATYNLPATVRLAGDLHVTALATALGDVIARHEVLRTRYPSEPGESPWQDITPRVALDLAPRDVDASGVAAAVTRLARAPFDLTAQPPLRVQLLRVAPDVHVLVIVLHHIAADGWSLAPLVADVLAAYAARRADTAPEWEPATVQYADYALWEEELLSSAYGARGVDHWRVALAGAESVAPFPVDRPRTSASTDTAGMVRFSVPAPVQQAVHRLAHEHRATPFMVLHAALAVLLARFGDQRDITIATAVAGRGDPALDAAVGMFVNTLALRAQVEPDMPFTGLLAQVRDFDVEAFDTAEVPFEVIADLLGGRVPQVALALENLRPPTVRMSGLDVQAEEVDTGTVKFDLHVTLTEQWDGADPAGMTGAVAYAQDLFDHATVQSLAEELVRMLEAVADDPEVATGDIALTGAERLGGGPAAEERTLSEILTSTAAAYPGSPAVTDGTRTLTYRELDRQSDARARELVADGFGPGWMLPIDLPRSVDFIIELWAVTKTGAAYVPSPNRAIAATATYRDSARGLAYVIYTSGSTGAPKGVAVTHSGVASLAAEVVQRYRVTPDSRVLHGYNPAFDAALLEMLLAFGSGACLVCAPPDVYAGPELQRFLSDQYVTHYLSTPAVLATLDPDGLDSLRVVAVGGEALRTESAEMWSAGRLMLNAYGPTESTVVATLAEVDGNVTIGAPIAGTTATVLDSRLQPVPVGGIGELYLSGPGLARGYLDEPGLTAASFVAAEGGSRRYRTGDLVHRRADSTLSFVGRVDRQVKVRGMRIEPAEVEAGLLRLTGVEQAAVLLRDGELTAFVTGTDLNPASLTERLAEQLPAYLVPPRMVVLESLPLTANGKLDVRALQLPATQPVDVLPPRTITEELVAGVFADVLGVDLPGANHSFFDLGGDSLSATAVAGRLSAAFGVSVAWRALFENPTAAGLARWLDHARSTGAARRPALVRRDPNARVPLSPQQQRMWLLNKVDPDASVHHMVFGTRLDAGVDPAALRAAIADVVERHTVLRTVFPADADGPHQVIVPTAQVLDSLLQEGDADLQNFGRQRFDLETEPPLRVRMWAEPAGGHIVAATVHHIALDGGSMDPLLADLAEAYRARIKGSAPQWESLAVDYGDYTLWLREFLGNAADPGSVAYTQLDYWGRVLGGVDAPLSLPTDRPRPSHPSRNGSRVDWVVDEELRARLHALARVHGVTVFMVLHAALAVVLARESGNSDVVVGTAVGGRPDPLLDRLVGMFVGTVALRTEVPPALSFAELLDRVRTVDLGAFAHADVPFDDVVARVAPQRSPAHNPLFQVVLNYRRVPSQPVSLPGAAPVDVDEPRIEFDLVWDVVDTEEALTLRLVYATDLFDEVSARGLAGRYSRLLDAVADNPSIPVGDLPVLTEHEYDELVRGPLRTPSPRTLADVFEAQVRATPDAVAVVDGDLQWTYAELDAAAERWAGRLIDRGVGPEDVVAIATPRGRYWVLAVWAVTKSGAAWLSVDPAHPEERVAWMITDSAAVLGVTVGDLASTLTGAVDWLDLSDAQWNEQTPARGDRRIRRRGYAQVTEPDHAAYLIYTSGSTGQPKGVVVPHRGLVNVVAAQPPVLGTESDIRVLQLASPTFDASLFEMLYALTSGGTLVMSSEFGYAGDELAKTVVDAQITHLIATPSVLATLDAEMLSPRTVVAVGEALPTELAARWSRRHRLFNAYGPTEFTILGSLAGPLGPGRVNIGTVIDGGAALVLDARLHPVPNGVVGELYLAGTSVARGYVGRTDLTATRFVAHPYGKPGERMYRTGDLVRRTADGELEYLGREDAQVQIAGIRVEPAEVDSALLRHPDVQSAVTVPQATGDGATVLVSYVSGDSDLTSAAVRAHARRLLPRHLVPSAVTVLDRLPVMPSGKVDRNGLPTSAFDTEAAVLPAGRVEQAVADAMAAALGVDTVPADEDFFTLGGTSMGAATVAGELRRRLGREVPIQWVFTDPTVQQLAARIEAGPELSESVLDTVVRLGGTGEGPPLFCVHPASGMSWCYAGLTDYLGGRPLYGLQATGAAAVPDSVAELAASYVEAVRAVQPRGPYHLLGWSLGGIIAHEMAVQFSENNESVATLAMLDTLPSEFHERPDIRGEQPSIRDALVELGVPADRLPDGGIDYEDAARVLGDEHPGLSFLTADALRRLGNVIDRLGLLNARYQPRRYDGEIQFFTAAADLELHARPPQMWRGRLGENVIEFDVDATHAALADKEPLAEIGRVLRDRGNTVAPGT</sequence>
<dbReference type="InterPro" id="IPR000873">
    <property type="entry name" value="AMP-dep_synth/lig_dom"/>
</dbReference>
<dbReference type="EMBL" id="CP021354">
    <property type="protein sequence ID" value="AWK74177.1"/>
    <property type="molecule type" value="Genomic_DNA"/>
</dbReference>
<dbReference type="InterPro" id="IPR001242">
    <property type="entry name" value="Condensation_dom"/>
</dbReference>
<feature type="domain" description="Carrier" evidence="5">
    <location>
        <begin position="2997"/>
        <end position="3072"/>
    </location>
</feature>
<dbReference type="InterPro" id="IPR020806">
    <property type="entry name" value="PKS_PP-bd"/>
</dbReference>
<reference evidence="6 7" key="1">
    <citation type="submission" date="2017-05" db="EMBL/GenBank/DDBJ databases">
        <title>Isolation of Rhodococcus sp. S2-17 biodegrading of BP-3.</title>
        <authorList>
            <person name="Lee Y."/>
            <person name="Kim K.H."/>
            <person name="Chun B.H."/>
            <person name="Jung H.S."/>
            <person name="Jeon C.O."/>
        </authorList>
    </citation>
    <scope>NUCLEOTIDE SEQUENCE [LARGE SCALE GENOMIC DNA]</scope>
    <source>
        <strain evidence="6 7">S2-17</strain>
    </source>
</reference>
<dbReference type="NCBIfam" id="NF003417">
    <property type="entry name" value="PRK04813.1"/>
    <property type="match status" value="8"/>
</dbReference>
<dbReference type="SUPFAM" id="SSF47336">
    <property type="entry name" value="ACP-like"/>
    <property type="match status" value="7"/>
</dbReference>
<keyword evidence="7" id="KW-1185">Reference proteome</keyword>
<dbReference type="Pfam" id="PF13193">
    <property type="entry name" value="AMP-binding_C"/>
    <property type="match status" value="5"/>
</dbReference>
<name>A0A2S2BZX7_9NOCA</name>
<dbReference type="UniPathway" id="UPA00011"/>
<dbReference type="GO" id="GO:0005829">
    <property type="term" value="C:cytosol"/>
    <property type="evidence" value="ECO:0007669"/>
    <property type="project" value="TreeGrafter"/>
</dbReference>
<dbReference type="Pfam" id="PF00668">
    <property type="entry name" value="Condensation"/>
    <property type="match status" value="7"/>
</dbReference>
<dbReference type="FunFam" id="3.40.50.980:FF:000001">
    <property type="entry name" value="Non-ribosomal peptide synthetase"/>
    <property type="match status" value="3"/>
</dbReference>
<feature type="domain" description="Carrier" evidence="5">
    <location>
        <begin position="7075"/>
        <end position="7150"/>
    </location>
</feature>
<dbReference type="SUPFAM" id="SSF53474">
    <property type="entry name" value="alpha/beta-Hydrolases"/>
    <property type="match status" value="1"/>
</dbReference>
<dbReference type="Gene3D" id="3.30.300.30">
    <property type="match status" value="7"/>
</dbReference>
<keyword evidence="2" id="KW-0596">Phosphopantetheine</keyword>
<feature type="domain" description="Carrier" evidence="5">
    <location>
        <begin position="5068"/>
        <end position="5143"/>
    </location>
</feature>
<dbReference type="SUPFAM" id="SSF56801">
    <property type="entry name" value="Acetyl-CoA synthetase-like"/>
    <property type="match status" value="7"/>
</dbReference>
<dbReference type="Gene3D" id="3.40.50.12780">
    <property type="entry name" value="N-terminal domain of ligase-like"/>
    <property type="match status" value="4"/>
</dbReference>
<dbReference type="InterPro" id="IPR029058">
    <property type="entry name" value="AB_hydrolase_fold"/>
</dbReference>
<dbReference type="InterPro" id="IPR001031">
    <property type="entry name" value="Thioesterase"/>
</dbReference>
<dbReference type="InterPro" id="IPR042099">
    <property type="entry name" value="ANL_N_sf"/>
</dbReference>
<dbReference type="NCBIfam" id="NF004282">
    <property type="entry name" value="PRK05691.1"/>
    <property type="match status" value="7"/>
</dbReference>
<dbReference type="InterPro" id="IPR010071">
    <property type="entry name" value="AA_adenyl_dom"/>
</dbReference>
<gene>
    <name evidence="6" type="ORF">CBI38_24110</name>
</gene>
<dbReference type="PANTHER" id="PTHR45527">
    <property type="entry name" value="NONRIBOSOMAL PEPTIDE SYNTHETASE"/>
    <property type="match status" value="1"/>
</dbReference>
<dbReference type="SUPFAM" id="SSF52777">
    <property type="entry name" value="CoA-dependent acyltransferases"/>
    <property type="match status" value="14"/>
</dbReference>
<proteinExistence type="predicted"/>
<feature type="domain" description="Carrier" evidence="5">
    <location>
        <begin position="6037"/>
        <end position="6112"/>
    </location>
</feature>
<evidence type="ECO:0000256" key="3">
    <source>
        <dbReference type="ARBA" id="ARBA00022553"/>
    </source>
</evidence>
<dbReference type="Pfam" id="PF00975">
    <property type="entry name" value="Thioesterase"/>
    <property type="match status" value="1"/>
</dbReference>
<evidence type="ECO:0000256" key="2">
    <source>
        <dbReference type="ARBA" id="ARBA00022450"/>
    </source>
</evidence>
<dbReference type="GO" id="GO:0008610">
    <property type="term" value="P:lipid biosynthetic process"/>
    <property type="evidence" value="ECO:0007669"/>
    <property type="project" value="UniProtKB-ARBA"/>
</dbReference>
<dbReference type="Gene3D" id="1.10.1200.10">
    <property type="entry name" value="ACP-like"/>
    <property type="match status" value="5"/>
</dbReference>
<dbReference type="PROSITE" id="PS00455">
    <property type="entry name" value="AMP_BINDING"/>
    <property type="match status" value="7"/>
</dbReference>
<dbReference type="KEGG" id="roz:CBI38_24110"/>
<dbReference type="PROSITE" id="PS00012">
    <property type="entry name" value="PHOSPHOPANTETHEINE"/>
    <property type="match status" value="5"/>
</dbReference>
<dbReference type="Gene3D" id="3.30.559.30">
    <property type="entry name" value="Nonribosomal peptide synthetase, condensation domain"/>
    <property type="match status" value="7"/>
</dbReference>
<dbReference type="Gene3D" id="2.30.38.10">
    <property type="entry name" value="Luciferase, Domain 3"/>
    <property type="match status" value="3"/>
</dbReference>
<organism evidence="6 7">
    <name type="scientific">Rhodococcus oxybenzonivorans</name>
    <dbReference type="NCBI Taxonomy" id="1990687"/>
    <lineage>
        <taxon>Bacteria</taxon>
        <taxon>Bacillati</taxon>
        <taxon>Actinomycetota</taxon>
        <taxon>Actinomycetes</taxon>
        <taxon>Mycobacteriales</taxon>
        <taxon>Nocardiaceae</taxon>
        <taxon>Rhodococcus</taxon>
    </lineage>
</organism>
<dbReference type="Gene3D" id="3.40.50.1820">
    <property type="entry name" value="alpha/beta hydrolase"/>
    <property type="match status" value="2"/>
</dbReference>
<dbReference type="NCBIfam" id="TIGR01733">
    <property type="entry name" value="AA-adenyl-dom"/>
    <property type="match status" value="6"/>
</dbReference>
<dbReference type="SMART" id="SM00823">
    <property type="entry name" value="PKS_PP"/>
    <property type="match status" value="7"/>
</dbReference>
<dbReference type="CDD" id="cd05930">
    <property type="entry name" value="A_NRPS"/>
    <property type="match status" value="5"/>
</dbReference>